<dbReference type="SUPFAM" id="SSF55920">
    <property type="entry name" value="Creatinase/aminopeptidase"/>
    <property type="match status" value="1"/>
</dbReference>
<dbReference type="InterPro" id="IPR050659">
    <property type="entry name" value="Peptidase_M24B"/>
</dbReference>
<dbReference type="EMBL" id="LJYF01000001">
    <property type="protein sequence ID" value="KRQ02928.1"/>
    <property type="molecule type" value="Genomic_DNA"/>
</dbReference>
<dbReference type="PANTHER" id="PTHR46112:SF2">
    <property type="entry name" value="XAA-PRO AMINOPEPTIDASE P-RELATED"/>
    <property type="match status" value="1"/>
</dbReference>
<dbReference type="CDD" id="cd01066">
    <property type="entry name" value="APP_MetAP"/>
    <property type="match status" value="1"/>
</dbReference>
<name>A0A0R3CZ84_9BRAD</name>
<dbReference type="InterPro" id="IPR000994">
    <property type="entry name" value="Pept_M24"/>
</dbReference>
<protein>
    <recommendedName>
        <fullName evidence="1">Peptidase M24 domain-containing protein</fullName>
    </recommendedName>
</protein>
<evidence type="ECO:0000313" key="2">
    <source>
        <dbReference type="EMBL" id="KRQ02928.1"/>
    </source>
</evidence>
<dbReference type="InterPro" id="IPR036005">
    <property type="entry name" value="Creatinase/aminopeptidase-like"/>
</dbReference>
<dbReference type="AlphaFoldDB" id="A0A0R3CZ84"/>
<feature type="non-terminal residue" evidence="2">
    <location>
        <position position="382"/>
    </location>
</feature>
<accession>A0A0R3CZ84</accession>
<sequence>MDAMESLTNLASARRSKLFALLDEDIGAVISCDLSTKNYLSGYYSMNDTYSSYLSAAVATRNKTALVVSAADAGPALECLGDPTLIFRYGLFYFERSADGPLVEYDTPGFKTFAEAVTAAVNAVAPKELKLGVDGRGGADLKALLGAARPIVDISDAVVRSRATKLPGELVRLRRATQLVEAGIDTIRREFKVGMSEWELAGLVASEMVRGGGVPEFISVTTGPRSALADAYPTGRKIQAGDIIRLDAGCVVDGYKSDMARTFVVGDASKLITARYKAINEGLEAELAAVRSGAKVRDVHLAAVNTTRSAGIPSYRRHHCGHGIGLSGYEHPLINEASEAVLADGMCLCVETPFYELGWGGMMIEDTIRVTEDGFDPITTIP</sequence>
<dbReference type="RefSeq" id="WP_057025767.1">
    <property type="nucleotide sequence ID" value="NZ_LJYF01000001.1"/>
</dbReference>
<proteinExistence type="predicted"/>
<dbReference type="Gene3D" id="3.90.230.10">
    <property type="entry name" value="Creatinase/methionine aminopeptidase superfamily"/>
    <property type="match status" value="1"/>
</dbReference>
<dbReference type="Pfam" id="PF00557">
    <property type="entry name" value="Peptidase_M24"/>
    <property type="match status" value="1"/>
</dbReference>
<dbReference type="Proteomes" id="UP000051380">
    <property type="component" value="Unassembled WGS sequence"/>
</dbReference>
<organism evidence="2 3">
    <name type="scientific">Bradyrhizobium yuanmingense</name>
    <dbReference type="NCBI Taxonomy" id="108015"/>
    <lineage>
        <taxon>Bacteria</taxon>
        <taxon>Pseudomonadati</taxon>
        <taxon>Pseudomonadota</taxon>
        <taxon>Alphaproteobacteria</taxon>
        <taxon>Hyphomicrobiales</taxon>
        <taxon>Nitrobacteraceae</taxon>
        <taxon>Bradyrhizobium</taxon>
    </lineage>
</organism>
<evidence type="ECO:0000313" key="3">
    <source>
        <dbReference type="Proteomes" id="UP000051380"/>
    </source>
</evidence>
<reference evidence="2 3" key="1">
    <citation type="submission" date="2015-09" db="EMBL/GenBank/DDBJ databases">
        <title>Draft Genome Sequence of the Strain BR 3267 (Bradyrhizobium yuanmingense) recommended as inoculant for cowpea in Brazil.</title>
        <authorList>
            <person name="Simoes-Araujo J.L."/>
            <person name="Zilli J.E."/>
        </authorList>
    </citation>
    <scope>NUCLEOTIDE SEQUENCE [LARGE SCALE GENOMIC DNA]</scope>
    <source>
        <strain evidence="2 3">BR3267</strain>
    </source>
</reference>
<dbReference type="PANTHER" id="PTHR46112">
    <property type="entry name" value="AMINOPEPTIDASE"/>
    <property type="match status" value="1"/>
</dbReference>
<gene>
    <name evidence="2" type="ORF">AOQ72_05480</name>
</gene>
<comment type="caution">
    <text evidence="2">The sequence shown here is derived from an EMBL/GenBank/DDBJ whole genome shotgun (WGS) entry which is preliminary data.</text>
</comment>
<feature type="domain" description="Peptidase M24" evidence="1">
    <location>
        <begin position="172"/>
        <end position="372"/>
    </location>
</feature>
<evidence type="ECO:0000259" key="1">
    <source>
        <dbReference type="Pfam" id="PF00557"/>
    </source>
</evidence>
<dbReference type="OrthoDB" id="9761809at2"/>